<dbReference type="InterPro" id="IPR003439">
    <property type="entry name" value="ABC_transporter-like_ATP-bd"/>
</dbReference>
<name>A0A2L1WJ52_9PSED</name>
<dbReference type="EMBL" id="CP064946">
    <property type="protein sequence ID" value="QPH48939.1"/>
    <property type="molecule type" value="Genomic_DNA"/>
</dbReference>
<comment type="function">
    <text evidence="8">Part of the ABC transporter complex PotABCD involved in spermidine/putrescine import. Responsible for energy coupling to the transport system.</text>
</comment>
<dbReference type="FunFam" id="2.40.50.100:FF:000034">
    <property type="entry name" value="Spermidine/putrescine import ATP-binding protein PotA"/>
    <property type="match status" value="1"/>
</dbReference>
<dbReference type="RefSeq" id="WP_027913441.1">
    <property type="nucleotide sequence ID" value="NZ_BQIN01000001.1"/>
</dbReference>
<keyword evidence="6 8" id="KW-1278">Translocase</keyword>
<dbReference type="Proteomes" id="UP000594430">
    <property type="component" value="Chromosome"/>
</dbReference>
<dbReference type="InterPro" id="IPR008995">
    <property type="entry name" value="Mo/tungstate-bd_C_term_dom"/>
</dbReference>
<evidence type="ECO:0000256" key="5">
    <source>
        <dbReference type="ARBA" id="ARBA00022840"/>
    </source>
</evidence>
<dbReference type="SUPFAM" id="SSF52540">
    <property type="entry name" value="P-loop containing nucleoside triphosphate hydrolases"/>
    <property type="match status" value="1"/>
</dbReference>
<dbReference type="SMART" id="SM00382">
    <property type="entry name" value="AAA"/>
    <property type="match status" value="1"/>
</dbReference>
<dbReference type="InterPro" id="IPR013611">
    <property type="entry name" value="Transp-assoc_OB_typ2"/>
</dbReference>
<keyword evidence="4 8" id="KW-0547">Nucleotide-binding</keyword>
<dbReference type="PROSITE" id="PS50893">
    <property type="entry name" value="ABC_TRANSPORTER_2"/>
    <property type="match status" value="1"/>
</dbReference>
<dbReference type="Gene3D" id="3.40.50.300">
    <property type="entry name" value="P-loop containing nucleotide triphosphate hydrolases"/>
    <property type="match status" value="1"/>
</dbReference>
<comment type="subunit">
    <text evidence="8">The complex is composed of two ATP-binding proteins (PotA), two transmembrane proteins (PotB and PotC) and a solute-binding protein (PotD).</text>
</comment>
<dbReference type="SUPFAM" id="SSF50331">
    <property type="entry name" value="MOP-like"/>
    <property type="match status" value="1"/>
</dbReference>
<evidence type="ECO:0000256" key="2">
    <source>
        <dbReference type="ARBA" id="ARBA00022475"/>
    </source>
</evidence>
<dbReference type="InterPro" id="IPR027417">
    <property type="entry name" value="P-loop_NTPase"/>
</dbReference>
<protein>
    <recommendedName>
        <fullName evidence="8">Spermidine/putrescine import ATP-binding protein PotA</fullName>
        <ecNumber evidence="8">7.6.2.11</ecNumber>
    </recommendedName>
</protein>
<dbReference type="EC" id="7.6.2.11" evidence="8"/>
<keyword evidence="5 8" id="KW-0067">ATP-binding</keyword>
<dbReference type="GO" id="GO:0016887">
    <property type="term" value="F:ATP hydrolysis activity"/>
    <property type="evidence" value="ECO:0007669"/>
    <property type="project" value="InterPro"/>
</dbReference>
<dbReference type="GO" id="GO:0015417">
    <property type="term" value="F:ABC-type polyamine transporter activity"/>
    <property type="evidence" value="ECO:0007669"/>
    <property type="project" value="UniProtKB-EC"/>
</dbReference>
<dbReference type="PANTHER" id="PTHR42781:SF5">
    <property type="entry name" value="PUTRESCINE TRANSPORT ATP-BINDING PROTEIN POTG"/>
    <property type="match status" value="1"/>
</dbReference>
<dbReference type="GO" id="GO:0043190">
    <property type="term" value="C:ATP-binding cassette (ABC) transporter complex"/>
    <property type="evidence" value="ECO:0007669"/>
    <property type="project" value="InterPro"/>
</dbReference>
<dbReference type="Pfam" id="PF08402">
    <property type="entry name" value="TOBE_2"/>
    <property type="match status" value="1"/>
</dbReference>
<evidence type="ECO:0000256" key="8">
    <source>
        <dbReference type="RuleBase" id="RU364083"/>
    </source>
</evidence>
<comment type="similarity">
    <text evidence="8">Belongs to the ABC transporter superfamily. Spermidine/putrescine importer (TC 3.A.1.11.1) family.</text>
</comment>
<dbReference type="PROSITE" id="PS00211">
    <property type="entry name" value="ABC_TRANSPORTER_1"/>
    <property type="match status" value="1"/>
</dbReference>
<evidence type="ECO:0000256" key="3">
    <source>
        <dbReference type="ARBA" id="ARBA00022519"/>
    </source>
</evidence>
<organism evidence="9 10">
    <name type="scientific">Pseudomonas fulva</name>
    <dbReference type="NCBI Taxonomy" id="47880"/>
    <lineage>
        <taxon>Bacteria</taxon>
        <taxon>Pseudomonadati</taxon>
        <taxon>Pseudomonadota</taxon>
        <taxon>Gammaproteobacteria</taxon>
        <taxon>Pseudomonadales</taxon>
        <taxon>Pseudomonadaceae</taxon>
        <taxon>Pseudomonas</taxon>
    </lineage>
</organism>
<keyword evidence="1 8" id="KW-0813">Transport</keyword>
<keyword evidence="7 8" id="KW-0472">Membrane</keyword>
<proteinExistence type="inferred from homology"/>
<dbReference type="AlphaFoldDB" id="A0A2L1WJ52"/>
<dbReference type="NCBIfam" id="TIGR01187">
    <property type="entry name" value="potA"/>
    <property type="match status" value="1"/>
</dbReference>
<dbReference type="GeneID" id="93444272"/>
<dbReference type="FunFam" id="3.40.50.300:FF:000133">
    <property type="entry name" value="Spermidine/putrescine import ATP-binding protein PotA"/>
    <property type="match status" value="1"/>
</dbReference>
<dbReference type="InterPro" id="IPR017871">
    <property type="entry name" value="ABC_transporter-like_CS"/>
</dbReference>
<dbReference type="InterPro" id="IPR003593">
    <property type="entry name" value="AAA+_ATPase"/>
</dbReference>
<dbReference type="GO" id="GO:0015847">
    <property type="term" value="P:putrescine transport"/>
    <property type="evidence" value="ECO:0007669"/>
    <property type="project" value="UniProtKB-ARBA"/>
</dbReference>
<dbReference type="InterPro" id="IPR005893">
    <property type="entry name" value="PotA-like"/>
</dbReference>
<dbReference type="GO" id="GO:0005524">
    <property type="term" value="F:ATP binding"/>
    <property type="evidence" value="ECO:0007669"/>
    <property type="project" value="UniProtKB-KW"/>
</dbReference>
<dbReference type="Gene3D" id="2.40.50.100">
    <property type="match status" value="1"/>
</dbReference>
<keyword evidence="2 8" id="KW-1003">Cell membrane</keyword>
<evidence type="ECO:0000256" key="7">
    <source>
        <dbReference type="ARBA" id="ARBA00023136"/>
    </source>
</evidence>
<evidence type="ECO:0000256" key="6">
    <source>
        <dbReference type="ARBA" id="ARBA00022967"/>
    </source>
</evidence>
<keyword evidence="3" id="KW-0997">Cell inner membrane</keyword>
<reference evidence="9 10" key="1">
    <citation type="submission" date="2020-11" db="EMBL/GenBank/DDBJ databases">
        <title>Pseudomonas fulva producing VIM-24.</title>
        <authorList>
            <person name="Liu S."/>
        </authorList>
    </citation>
    <scope>NUCLEOTIDE SEQUENCE [LARGE SCALE GENOMIC DNA]</scope>
    <source>
        <strain evidence="9 10">ZDHY414</strain>
    </source>
</reference>
<dbReference type="InterPro" id="IPR050093">
    <property type="entry name" value="ABC_SmlMolc_Importer"/>
</dbReference>
<accession>A0A2L1WJ52</accession>
<sequence length="380" mass="42521">MAVASGAYKKALEGGQQPKQVLVKIDRVTKKFDETVAVDDVSLEIRKGEIFALLGGSGSGKSTLLRMLAGFERPTEGRIFLDGVDITDMPPYERPINMMFQSYALFPHMTVAQNIAFGLQQDRLPKAEVDARVAEMLKLVHMTQYAKRKPHQLSGGQRQRVALARSLAKRPKLLLLDEPMGALDKKLRSQMQLELVEIIERVGVTCVMVTHDQEEAMTMAQRIAIMHLGWIAQIGSPVDIYETPTSRLVCEFIGNVNLFDAEVIDDAEGHALIASPELERKIYVGHGVSTSVEDKHITYALRPEKMLVTTVQPDFQYNWSRGKIHDIAYLGGHSVFYVKLPSGKVVQSFVANAERQGARPTWDDEVFVWWEDDSGVVLRS</sequence>
<evidence type="ECO:0000313" key="10">
    <source>
        <dbReference type="Proteomes" id="UP000594430"/>
    </source>
</evidence>
<dbReference type="Pfam" id="PF00005">
    <property type="entry name" value="ABC_tran"/>
    <property type="match status" value="1"/>
</dbReference>
<dbReference type="PANTHER" id="PTHR42781">
    <property type="entry name" value="SPERMIDINE/PUTRESCINE IMPORT ATP-BINDING PROTEIN POTA"/>
    <property type="match status" value="1"/>
</dbReference>
<evidence type="ECO:0000256" key="4">
    <source>
        <dbReference type="ARBA" id="ARBA00022741"/>
    </source>
</evidence>
<evidence type="ECO:0000313" key="9">
    <source>
        <dbReference type="EMBL" id="QPH48939.1"/>
    </source>
</evidence>
<evidence type="ECO:0000256" key="1">
    <source>
        <dbReference type="ARBA" id="ARBA00022448"/>
    </source>
</evidence>
<gene>
    <name evidence="8 9" type="primary">potA</name>
    <name evidence="9" type="ORF">IZU98_21630</name>
</gene>
<comment type="catalytic activity">
    <reaction evidence="8">
        <text>ATP + H2O + polyamine-[polyamine-binding protein]Side 1 = ADP + phosphate + polyamineSide 2 + [polyamine-binding protein]Side 1.</text>
        <dbReference type="EC" id="7.6.2.11"/>
    </reaction>
</comment>